<evidence type="ECO:0000313" key="26">
    <source>
        <dbReference type="Proteomes" id="UP000257200"/>
    </source>
</evidence>
<feature type="region of interest" description="Disordered" evidence="23">
    <location>
        <begin position="618"/>
        <end position="647"/>
    </location>
</feature>
<reference evidence="25" key="2">
    <citation type="submission" date="2025-09" db="UniProtKB">
        <authorList>
            <consortium name="Ensembl"/>
        </authorList>
    </citation>
    <scope>IDENTIFICATION</scope>
</reference>
<dbReference type="PANTHER" id="PTHR42985">
    <property type="entry name" value="SODIUM-COUPLED MONOCARBOXYLATE TRANSPORTER"/>
    <property type="match status" value="1"/>
</dbReference>
<dbReference type="AlphaFoldDB" id="A0A3Q1H4W5"/>
<evidence type="ECO:0000256" key="11">
    <source>
        <dbReference type="ARBA" id="ARBA00023180"/>
    </source>
</evidence>
<dbReference type="NCBIfam" id="TIGR00813">
    <property type="entry name" value="sss"/>
    <property type="match status" value="1"/>
</dbReference>
<evidence type="ECO:0000256" key="15">
    <source>
        <dbReference type="ARBA" id="ARBA00050243"/>
    </source>
</evidence>
<comment type="subunit">
    <text evidence="19">Interacts with PDZD11.</text>
</comment>
<feature type="transmembrane region" description="Helical" evidence="24">
    <location>
        <begin position="532"/>
        <end position="549"/>
    </location>
</feature>
<comment type="similarity">
    <text evidence="2 22">Belongs to the sodium:solute symporter (SSF) (TC 2.A.21) family.</text>
</comment>
<keyword evidence="6" id="KW-0769">Symport</keyword>
<keyword evidence="9" id="KW-0406">Ion transport</keyword>
<feature type="transmembrane region" description="Helical" evidence="24">
    <location>
        <begin position="122"/>
        <end position="147"/>
    </location>
</feature>
<keyword evidence="3" id="KW-0813">Transport</keyword>
<protein>
    <recommendedName>
        <fullName evidence="20">Sodium-dependent multivitamin transporter</fullName>
    </recommendedName>
    <alternativeName>
        <fullName evidence="21">Solute carrier family 5 member 6</fullName>
    </alternativeName>
</protein>
<sequence length="659" mass="71752">MHFTTVDYVIFVLLLVASAGIGLFYAFSGGRQRTTQEFLMADRSMSCLPVSLSLLATFQSAVAILGAPSEVYTFGTEYWFLGCSYLLGLLIPAHVFIPVFYRLRVSSAYEYLELRFNKTVRICGTVTFIFQMVYLCLVIFPLCSFVVTGFNLWGAVLAMGLVCTLYTALGGLKAVIWTDVFQTVVMFAGQLAVIVVGASQAGGIAEVWKKATNGSRISGLDLNPDPLERHTFWTLAVGGIFLMLALYGVNQAQVQRYLSSRTEKEAVMSCYVVFPCQQIVLCLGCMMGLVMFARYGEDSPLDKGYVKTNDQMVLYFVMDVFRGLPGLPGLFVACLFSGALSTISSAFNSLATVTMEDLIKPHFPNMTETRATLLSKGLALVYGLVCLAMAYIASIMGSVLQAAFSIFGMVGGPLLGLFCLGMFFPWANPIGAVVGLVAGLAMAFWIGIGSFVMRMSGSTPVPPLNTTALPPFDNMTTTVMTTLLSATTAKPTGVEALYSLSYMWYSAHNSATVVVVGLIVSFLTGPMKEKELTPGTVFPVLGTLLFFLPERYREKLCCVTPLAQKVTSYLHFISPFFSIISCAFNSLSAFVNQPKEISSQPYQMAKKDSNGAAYCKEDTVTEDKEAESDKAQTEDEDMETRTAQPSCQLTAHTVQETAL</sequence>
<evidence type="ECO:0000256" key="8">
    <source>
        <dbReference type="ARBA" id="ARBA00023053"/>
    </source>
</evidence>
<dbReference type="Pfam" id="PF00474">
    <property type="entry name" value="SSF"/>
    <property type="match status" value="1"/>
</dbReference>
<dbReference type="PROSITE" id="PS50283">
    <property type="entry name" value="NA_SOLUT_SYMP_3"/>
    <property type="match status" value="1"/>
</dbReference>
<dbReference type="Gene3D" id="1.20.1730.10">
    <property type="entry name" value="Sodium/glucose cotransporter"/>
    <property type="match status" value="1"/>
</dbReference>
<evidence type="ECO:0000256" key="14">
    <source>
        <dbReference type="ARBA" id="ARBA00036099"/>
    </source>
</evidence>
<dbReference type="Ensembl" id="ENSAPOT00000009853.1">
    <property type="protein sequence ID" value="ENSAPOP00000024000.1"/>
    <property type="gene ID" value="ENSAPOG00000006226.1"/>
</dbReference>
<evidence type="ECO:0000256" key="2">
    <source>
        <dbReference type="ARBA" id="ARBA00006434"/>
    </source>
</evidence>
<feature type="compositionally biased region" description="Basic and acidic residues" evidence="23">
    <location>
        <begin position="618"/>
        <end position="633"/>
    </location>
</feature>
<keyword evidence="4" id="KW-1003">Cell membrane</keyword>
<dbReference type="GO" id="GO:0015075">
    <property type="term" value="F:monoatomic ion transmembrane transporter activity"/>
    <property type="evidence" value="ECO:0007669"/>
    <property type="project" value="UniProtKB-ARBA"/>
</dbReference>
<feature type="transmembrane region" description="Helical" evidence="24">
    <location>
        <begin position="153"/>
        <end position="172"/>
    </location>
</feature>
<dbReference type="GO" id="GO:0016324">
    <property type="term" value="C:apical plasma membrane"/>
    <property type="evidence" value="ECO:0007669"/>
    <property type="project" value="UniProtKB-SubCell"/>
</dbReference>
<feature type="transmembrane region" description="Helical" evidence="24">
    <location>
        <begin position="47"/>
        <end position="66"/>
    </location>
</feature>
<dbReference type="InterPro" id="IPR038377">
    <property type="entry name" value="Na/Glc_symporter_sf"/>
</dbReference>
<dbReference type="GO" id="GO:0006814">
    <property type="term" value="P:sodium ion transport"/>
    <property type="evidence" value="ECO:0007669"/>
    <property type="project" value="UniProtKB-KW"/>
</dbReference>
<feature type="transmembrane region" description="Helical" evidence="24">
    <location>
        <begin position="399"/>
        <end position="423"/>
    </location>
</feature>
<dbReference type="GO" id="GO:0015293">
    <property type="term" value="F:symporter activity"/>
    <property type="evidence" value="ECO:0007669"/>
    <property type="project" value="UniProtKB-KW"/>
</dbReference>
<evidence type="ECO:0000256" key="1">
    <source>
        <dbReference type="ARBA" id="ARBA00004424"/>
    </source>
</evidence>
<feature type="transmembrane region" description="Helical" evidence="24">
    <location>
        <begin position="502"/>
        <end position="525"/>
    </location>
</feature>
<evidence type="ECO:0000313" key="25">
    <source>
        <dbReference type="Ensembl" id="ENSAPOP00000024000.1"/>
    </source>
</evidence>
<feature type="transmembrane region" description="Helical" evidence="24">
    <location>
        <begin position="430"/>
        <end position="453"/>
    </location>
</feature>
<evidence type="ECO:0000256" key="9">
    <source>
        <dbReference type="ARBA" id="ARBA00023065"/>
    </source>
</evidence>
<feature type="transmembrane region" description="Helical" evidence="24">
    <location>
        <begin position="270"/>
        <end position="293"/>
    </location>
</feature>
<dbReference type="FunFam" id="1.20.1730.10:FF:000011">
    <property type="entry name" value="sodium-dependent multivitamin transporter isoform X1"/>
    <property type="match status" value="1"/>
</dbReference>
<keyword evidence="11" id="KW-0325">Glycoprotein</keyword>
<comment type="catalytic activity">
    <reaction evidence="15">
        <text>(R)-pantothenate(out) + 2 Na(+)(out) = (R)-pantothenate(in) + 2 Na(+)(in)</text>
        <dbReference type="Rhea" id="RHEA:73371"/>
        <dbReference type="ChEBI" id="CHEBI:29032"/>
        <dbReference type="ChEBI" id="CHEBI:29101"/>
    </reaction>
</comment>
<dbReference type="InterPro" id="IPR051163">
    <property type="entry name" value="Sodium:Solute_Symporter_SSF"/>
</dbReference>
<dbReference type="InterPro" id="IPR018212">
    <property type="entry name" value="Na/solute_symporter_CS"/>
</dbReference>
<comment type="subcellular location">
    <subcellularLocation>
        <location evidence="1">Apical cell membrane</location>
        <topology evidence="1">Multi-pass membrane protein</topology>
    </subcellularLocation>
</comment>
<dbReference type="InterPro" id="IPR001734">
    <property type="entry name" value="Na/solute_symporter"/>
</dbReference>
<evidence type="ECO:0000256" key="16">
    <source>
        <dbReference type="ARBA" id="ARBA00050457"/>
    </source>
</evidence>
<dbReference type="GO" id="GO:0098660">
    <property type="term" value="P:inorganic ion transmembrane transport"/>
    <property type="evidence" value="ECO:0007669"/>
    <property type="project" value="UniProtKB-ARBA"/>
</dbReference>
<evidence type="ECO:0000256" key="24">
    <source>
        <dbReference type="SAM" id="Phobius"/>
    </source>
</evidence>
<comment type="function">
    <text evidence="18">Sodium-dependent multivitamin transporter that mediates the electrogenic transport of pantothenate, biotin, lipoate and iodide. Functions as a Na(+)-coupled substrate symporter where the stoichiometry of Na(+):substrate is 2:1, creating an electrochemical Na(+) gradient used as driving force for substrate uptake. Required for biotin and pantothenate uptake in the intestine across the brush border membrane. Plays a role in the maintenance of intestinal mucosa integrity, by providing the gut mucosa with biotin. Contributes to the luminal uptake of biotin and pantothenate into the brain across the blood-brain barrier.</text>
</comment>
<dbReference type="GO" id="GO:0090482">
    <property type="term" value="F:vitamin transmembrane transporter activity"/>
    <property type="evidence" value="ECO:0007669"/>
    <property type="project" value="UniProtKB-ARBA"/>
</dbReference>
<comment type="catalytic activity">
    <reaction evidence="16">
        <text>(R)-lipoate(out) + 2 Na(+)(out) = (R)-lipoate(in) + 2 Na(+)(in)</text>
        <dbReference type="Rhea" id="RHEA:73379"/>
        <dbReference type="ChEBI" id="CHEBI:29101"/>
        <dbReference type="ChEBI" id="CHEBI:83088"/>
    </reaction>
</comment>
<feature type="transmembrane region" description="Helical" evidence="24">
    <location>
        <begin position="330"/>
        <end position="353"/>
    </location>
</feature>
<comment type="catalytic activity">
    <reaction evidence="17">
        <text>biotin(out) + 2 Na(+)(out) = biotin(in) + 2 Na(+)(in)</text>
        <dbReference type="Rhea" id="RHEA:73375"/>
        <dbReference type="ChEBI" id="CHEBI:29101"/>
        <dbReference type="ChEBI" id="CHEBI:57586"/>
    </reaction>
</comment>
<keyword evidence="26" id="KW-1185">Reference proteome</keyword>
<proteinExistence type="inferred from homology"/>
<evidence type="ECO:0000256" key="13">
    <source>
        <dbReference type="ARBA" id="ARBA00023267"/>
    </source>
</evidence>
<name>A0A3Q1H4W5_9TELE</name>
<dbReference type="PROSITE" id="PS00456">
    <property type="entry name" value="NA_SOLUT_SYMP_1"/>
    <property type="match status" value="1"/>
</dbReference>
<reference evidence="25" key="1">
    <citation type="submission" date="2025-08" db="UniProtKB">
        <authorList>
            <consortium name="Ensembl"/>
        </authorList>
    </citation>
    <scope>IDENTIFICATION</scope>
</reference>
<dbReference type="STRING" id="80966.ENSAPOP00000024000"/>
<dbReference type="InParanoid" id="A0A3Q1H4W5"/>
<evidence type="ECO:0000256" key="4">
    <source>
        <dbReference type="ARBA" id="ARBA00022475"/>
    </source>
</evidence>
<evidence type="ECO:0000256" key="18">
    <source>
        <dbReference type="ARBA" id="ARBA00058802"/>
    </source>
</evidence>
<evidence type="ECO:0000256" key="6">
    <source>
        <dbReference type="ARBA" id="ARBA00022847"/>
    </source>
</evidence>
<feature type="transmembrane region" description="Helical" evidence="24">
    <location>
        <begin position="373"/>
        <end position="393"/>
    </location>
</feature>
<evidence type="ECO:0000256" key="3">
    <source>
        <dbReference type="ARBA" id="ARBA00022448"/>
    </source>
</evidence>
<evidence type="ECO:0000256" key="5">
    <source>
        <dbReference type="ARBA" id="ARBA00022692"/>
    </source>
</evidence>
<feature type="transmembrane region" description="Helical" evidence="24">
    <location>
        <begin position="6"/>
        <end position="27"/>
    </location>
</feature>
<dbReference type="Proteomes" id="UP000257200">
    <property type="component" value="Unplaced"/>
</dbReference>
<keyword evidence="8" id="KW-0915">Sodium</keyword>
<evidence type="ECO:0000256" key="12">
    <source>
        <dbReference type="ARBA" id="ARBA00023201"/>
    </source>
</evidence>
<keyword evidence="13" id="KW-0092">Biotin</keyword>
<evidence type="ECO:0000256" key="10">
    <source>
        <dbReference type="ARBA" id="ARBA00023136"/>
    </source>
</evidence>
<dbReference type="GeneTree" id="ENSGT00940000155731"/>
<dbReference type="GO" id="GO:0015887">
    <property type="term" value="P:pantothenate transmembrane transport"/>
    <property type="evidence" value="ECO:0007669"/>
    <property type="project" value="UniProtKB-ARBA"/>
</dbReference>
<feature type="transmembrane region" description="Helical" evidence="24">
    <location>
        <begin position="184"/>
        <end position="205"/>
    </location>
</feature>
<evidence type="ECO:0000256" key="17">
    <source>
        <dbReference type="ARBA" id="ARBA00052729"/>
    </source>
</evidence>
<evidence type="ECO:0000256" key="7">
    <source>
        <dbReference type="ARBA" id="ARBA00022989"/>
    </source>
</evidence>
<dbReference type="PANTHER" id="PTHR42985:SF2">
    <property type="entry name" value="SODIUM-DEPENDENT MULTIVITAMIN TRANSPORTER"/>
    <property type="match status" value="1"/>
</dbReference>
<feature type="transmembrane region" description="Helical" evidence="24">
    <location>
        <begin position="569"/>
        <end position="591"/>
    </location>
</feature>
<accession>A0A3Q1H4W5</accession>
<organism evidence="25 26">
    <name type="scientific">Acanthochromis polyacanthus</name>
    <name type="common">spiny chromis</name>
    <dbReference type="NCBI Taxonomy" id="80966"/>
    <lineage>
        <taxon>Eukaryota</taxon>
        <taxon>Metazoa</taxon>
        <taxon>Chordata</taxon>
        <taxon>Craniata</taxon>
        <taxon>Vertebrata</taxon>
        <taxon>Euteleostomi</taxon>
        <taxon>Actinopterygii</taxon>
        <taxon>Neopterygii</taxon>
        <taxon>Teleostei</taxon>
        <taxon>Neoteleostei</taxon>
        <taxon>Acanthomorphata</taxon>
        <taxon>Ovalentaria</taxon>
        <taxon>Pomacentridae</taxon>
        <taxon>Acanthochromis</taxon>
    </lineage>
</organism>
<evidence type="ECO:0000256" key="23">
    <source>
        <dbReference type="SAM" id="MobiDB-lite"/>
    </source>
</evidence>
<evidence type="ECO:0000256" key="19">
    <source>
        <dbReference type="ARBA" id="ARBA00061728"/>
    </source>
</evidence>
<feature type="transmembrane region" description="Helical" evidence="24">
    <location>
        <begin position="230"/>
        <end position="249"/>
    </location>
</feature>
<evidence type="ECO:0000256" key="20">
    <source>
        <dbReference type="ARBA" id="ARBA00073170"/>
    </source>
</evidence>
<evidence type="ECO:0000256" key="22">
    <source>
        <dbReference type="RuleBase" id="RU362091"/>
    </source>
</evidence>
<feature type="transmembrane region" description="Helical" evidence="24">
    <location>
        <begin position="78"/>
        <end position="101"/>
    </location>
</feature>
<keyword evidence="10 24" id="KW-0472">Membrane</keyword>
<keyword evidence="7 24" id="KW-1133">Transmembrane helix</keyword>
<evidence type="ECO:0000256" key="21">
    <source>
        <dbReference type="ARBA" id="ARBA00078601"/>
    </source>
</evidence>
<keyword evidence="12" id="KW-0739">Sodium transport</keyword>
<keyword evidence="5 24" id="KW-0812">Transmembrane</keyword>
<comment type="catalytic activity">
    <reaction evidence="14">
        <text>iodide(out) + 2 Na(+)(out) = iodide(in) + 2 Na(+)(in)</text>
        <dbReference type="Rhea" id="RHEA:71207"/>
        <dbReference type="ChEBI" id="CHEBI:16382"/>
        <dbReference type="ChEBI" id="CHEBI:29101"/>
    </reaction>
</comment>